<dbReference type="GO" id="GO:0005829">
    <property type="term" value="C:cytosol"/>
    <property type="evidence" value="ECO:0007669"/>
    <property type="project" value="TreeGrafter"/>
</dbReference>
<keyword evidence="1" id="KW-0805">Transcription regulation</keyword>
<keyword evidence="6" id="KW-1185">Reference proteome</keyword>
<dbReference type="GO" id="GO:0043565">
    <property type="term" value="F:sequence-specific DNA binding"/>
    <property type="evidence" value="ECO:0007669"/>
    <property type="project" value="InterPro"/>
</dbReference>
<dbReference type="GO" id="GO:0006355">
    <property type="term" value="P:regulation of DNA-templated transcription"/>
    <property type="evidence" value="ECO:0007669"/>
    <property type="project" value="UniProtKB-ARBA"/>
</dbReference>
<evidence type="ECO:0000256" key="1">
    <source>
        <dbReference type="ARBA" id="ARBA00023015"/>
    </source>
</evidence>
<organism evidence="5 6">
    <name type="scientific">Prosthecodimorpha hirschii</name>
    <dbReference type="NCBI Taxonomy" id="665126"/>
    <lineage>
        <taxon>Bacteria</taxon>
        <taxon>Pseudomonadati</taxon>
        <taxon>Pseudomonadota</taxon>
        <taxon>Alphaproteobacteria</taxon>
        <taxon>Hyphomicrobiales</taxon>
        <taxon>Ancalomicrobiaceae</taxon>
        <taxon>Prosthecodimorpha</taxon>
    </lineage>
</organism>
<dbReference type="InterPro" id="IPR036390">
    <property type="entry name" value="WH_DNA-bd_sf"/>
</dbReference>
<dbReference type="CDD" id="cd00090">
    <property type="entry name" value="HTH_ARSR"/>
    <property type="match status" value="1"/>
</dbReference>
<dbReference type="Gene3D" id="3.30.70.920">
    <property type="match status" value="1"/>
</dbReference>
<evidence type="ECO:0000313" key="6">
    <source>
        <dbReference type="Proteomes" id="UP000048984"/>
    </source>
</evidence>
<dbReference type="Gene3D" id="1.10.10.10">
    <property type="entry name" value="Winged helix-like DNA-binding domain superfamily/Winged helix DNA-binding domain"/>
    <property type="match status" value="1"/>
</dbReference>
<keyword evidence="3" id="KW-0804">Transcription</keyword>
<dbReference type="Proteomes" id="UP000048984">
    <property type="component" value="Unassembled WGS sequence"/>
</dbReference>
<dbReference type="AlphaFoldDB" id="A0A0P6VX24"/>
<dbReference type="PRINTS" id="PR00033">
    <property type="entry name" value="HTHASNC"/>
</dbReference>
<keyword evidence="2" id="KW-0238">DNA-binding</keyword>
<reference evidence="5 6" key="1">
    <citation type="submission" date="2015-09" db="EMBL/GenBank/DDBJ databases">
        <authorList>
            <person name="Jackson K.R."/>
            <person name="Lunt B.L."/>
            <person name="Fisher J.N.B."/>
            <person name="Gardner A.V."/>
            <person name="Bailey M.E."/>
            <person name="Deus L.M."/>
            <person name="Earl A.S."/>
            <person name="Gibby P.D."/>
            <person name="Hartmann K.A."/>
            <person name="Liu J.E."/>
            <person name="Manci A.M."/>
            <person name="Nielsen D.A."/>
            <person name="Solomon M.B."/>
            <person name="Breakwell D.P."/>
            <person name="Burnett S.H."/>
            <person name="Grose J.H."/>
        </authorList>
    </citation>
    <scope>NUCLEOTIDE SEQUENCE [LARGE SCALE GENOMIC DNA]</scope>
    <source>
        <strain evidence="5 6">16</strain>
    </source>
</reference>
<accession>A0A0P6VX24</accession>
<evidence type="ECO:0000256" key="3">
    <source>
        <dbReference type="ARBA" id="ARBA00023163"/>
    </source>
</evidence>
<name>A0A0P6VX24_9HYPH</name>
<proteinExistence type="predicted"/>
<sequence length="153" mass="17606">MLDIRDRRILEELQEDATVAVADLADTVGLSVSACWRRIKALEDAGFITRRVALIDRRKSNVPMTVFVAIRTSRHSMEWLDSFRKVIAEIPEIVEAYRLTGDMDYLLRLVVPNVDVYDAVYKKMISRLDFTDITSSISMEELKFTTSIPLKYT</sequence>
<dbReference type="PANTHER" id="PTHR30154:SF17">
    <property type="entry name" value="DNA-BINDING TRANSCRIPTIONAL ACTIVATOR DECR"/>
    <property type="match status" value="1"/>
</dbReference>
<dbReference type="InterPro" id="IPR036388">
    <property type="entry name" value="WH-like_DNA-bd_sf"/>
</dbReference>
<dbReference type="InterPro" id="IPR011008">
    <property type="entry name" value="Dimeric_a/b-barrel"/>
</dbReference>
<dbReference type="SMART" id="SM00344">
    <property type="entry name" value="HTH_ASNC"/>
    <property type="match status" value="1"/>
</dbReference>
<evidence type="ECO:0000256" key="2">
    <source>
        <dbReference type="ARBA" id="ARBA00023125"/>
    </source>
</evidence>
<dbReference type="SUPFAM" id="SSF46785">
    <property type="entry name" value="Winged helix' DNA-binding domain"/>
    <property type="match status" value="1"/>
</dbReference>
<dbReference type="InterPro" id="IPR019887">
    <property type="entry name" value="Tscrpt_reg_AsnC/Lrp_C"/>
</dbReference>
<dbReference type="SUPFAM" id="SSF54909">
    <property type="entry name" value="Dimeric alpha+beta barrel"/>
    <property type="match status" value="1"/>
</dbReference>
<dbReference type="PANTHER" id="PTHR30154">
    <property type="entry name" value="LEUCINE-RESPONSIVE REGULATORY PROTEIN"/>
    <property type="match status" value="1"/>
</dbReference>
<protein>
    <submittedName>
        <fullName evidence="5">ArsR family transcriptional regulator</fullName>
    </submittedName>
</protein>
<gene>
    <name evidence="5" type="ORF">ABB55_16320</name>
</gene>
<dbReference type="InterPro" id="IPR011991">
    <property type="entry name" value="ArsR-like_HTH"/>
</dbReference>
<dbReference type="InterPro" id="IPR019885">
    <property type="entry name" value="Tscrpt_reg_HTH_AsnC-type_CS"/>
</dbReference>
<dbReference type="InterPro" id="IPR019888">
    <property type="entry name" value="Tscrpt_reg_AsnC-like"/>
</dbReference>
<dbReference type="GO" id="GO:0043200">
    <property type="term" value="P:response to amino acid"/>
    <property type="evidence" value="ECO:0007669"/>
    <property type="project" value="TreeGrafter"/>
</dbReference>
<dbReference type="Pfam" id="PF13412">
    <property type="entry name" value="HTH_24"/>
    <property type="match status" value="1"/>
</dbReference>
<dbReference type="PROSITE" id="PS50956">
    <property type="entry name" value="HTH_ASNC_2"/>
    <property type="match status" value="1"/>
</dbReference>
<reference evidence="5 6" key="2">
    <citation type="submission" date="2015-10" db="EMBL/GenBank/DDBJ databases">
        <title>Draft Genome Sequence of Prosthecomicrobium hirschii ATCC 27832.</title>
        <authorList>
            <person name="Daniel J."/>
            <person name="Givan S.A."/>
            <person name="Brun Y.V."/>
            <person name="Brown P.J."/>
        </authorList>
    </citation>
    <scope>NUCLEOTIDE SEQUENCE [LARGE SCALE GENOMIC DNA]</scope>
    <source>
        <strain evidence="5 6">16</strain>
    </source>
</reference>
<evidence type="ECO:0000313" key="5">
    <source>
        <dbReference type="EMBL" id="KPL55943.1"/>
    </source>
</evidence>
<dbReference type="OrthoDB" id="7707281at2"/>
<dbReference type="PROSITE" id="PS00519">
    <property type="entry name" value="HTH_ASNC_1"/>
    <property type="match status" value="1"/>
</dbReference>
<comment type="caution">
    <text evidence="5">The sequence shown here is derived from an EMBL/GenBank/DDBJ whole genome shotgun (WGS) entry which is preliminary data.</text>
</comment>
<dbReference type="EMBL" id="LJYW01000001">
    <property type="protein sequence ID" value="KPL55943.1"/>
    <property type="molecule type" value="Genomic_DNA"/>
</dbReference>
<evidence type="ECO:0000259" key="4">
    <source>
        <dbReference type="PROSITE" id="PS50956"/>
    </source>
</evidence>
<feature type="domain" description="HTH asnC-type" evidence="4">
    <location>
        <begin position="2"/>
        <end position="63"/>
    </location>
</feature>
<dbReference type="InterPro" id="IPR000485">
    <property type="entry name" value="AsnC-type_HTH_dom"/>
</dbReference>
<dbReference type="Pfam" id="PF01037">
    <property type="entry name" value="AsnC_trans_reg"/>
    <property type="match status" value="1"/>
</dbReference>